<gene>
    <name evidence="4" type="ORF">OQ279_07680</name>
</gene>
<comment type="caution">
    <text evidence="4">The sequence shown here is derived from an EMBL/GenBank/DDBJ whole genome shotgun (WGS) entry which is preliminary data.</text>
</comment>
<feature type="signal peptide" evidence="1">
    <location>
        <begin position="1"/>
        <end position="19"/>
    </location>
</feature>
<dbReference type="RefSeq" id="WP_266069283.1">
    <property type="nucleotide sequence ID" value="NZ_JAPJDA010000010.1"/>
</dbReference>
<evidence type="ECO:0000259" key="2">
    <source>
        <dbReference type="Pfam" id="PF01841"/>
    </source>
</evidence>
<feature type="chain" id="PRO_5040751436" evidence="1">
    <location>
        <begin position="20"/>
        <end position="661"/>
    </location>
</feature>
<dbReference type="InterPro" id="IPR002931">
    <property type="entry name" value="Transglutaminase-like"/>
</dbReference>
<dbReference type="Pfam" id="PF01841">
    <property type="entry name" value="Transglut_core"/>
    <property type="match status" value="1"/>
</dbReference>
<evidence type="ECO:0000313" key="5">
    <source>
        <dbReference type="Proteomes" id="UP001148482"/>
    </source>
</evidence>
<evidence type="ECO:0000256" key="1">
    <source>
        <dbReference type="SAM" id="SignalP"/>
    </source>
</evidence>
<name>A0A9X3CWH4_9FLAO</name>
<dbReference type="SUPFAM" id="SSF54001">
    <property type="entry name" value="Cysteine proteinases"/>
    <property type="match status" value="1"/>
</dbReference>
<keyword evidence="5" id="KW-1185">Reference proteome</keyword>
<accession>A0A9X3CWH4</accession>
<protein>
    <submittedName>
        <fullName evidence="4">DUF3857 domain-containing protein</fullName>
    </submittedName>
</protein>
<proteinExistence type="predicted"/>
<organism evidence="4 5">
    <name type="scientific">Salinimicrobium profundisediminis</name>
    <dbReference type="NCBI Taxonomy" id="2994553"/>
    <lineage>
        <taxon>Bacteria</taxon>
        <taxon>Pseudomonadati</taxon>
        <taxon>Bacteroidota</taxon>
        <taxon>Flavobacteriia</taxon>
        <taxon>Flavobacteriales</taxon>
        <taxon>Flavobacteriaceae</taxon>
        <taxon>Salinimicrobium</taxon>
    </lineage>
</organism>
<dbReference type="Proteomes" id="UP001148482">
    <property type="component" value="Unassembled WGS sequence"/>
</dbReference>
<dbReference type="InterPro" id="IPR024618">
    <property type="entry name" value="DUF3857"/>
</dbReference>
<dbReference type="Gene3D" id="3.10.620.30">
    <property type="match status" value="1"/>
</dbReference>
<evidence type="ECO:0000259" key="3">
    <source>
        <dbReference type="Pfam" id="PF12969"/>
    </source>
</evidence>
<sequence>MNKYFFLTAFVLLSFGAGAQDFRFGKVSIDEVKEEFHPFDKEVDAAVLYRSHNVYYRYDNGIGFTLVTDVHERIKIYTKEGFDWATKEISYYKNSSDEERVSSIKGYTYNINNGKLTSEKLGKNGIFEEEENDYRLTTKITMPVVQEGSVIEYKYTLNSPFVTSIDQTPLQYTIPINRLEVKIVIPEYLNFRKYSNPKSPLILPITQSTEPFIHLGNNNGRGTSRLQFSQNVYEVATNNVPALKKEDYVDYLHNYAAFLKWELTSTRFPNTTLKNYAEDWESVAKSIFNDANFQKEMNRDGYFEDEVDQLVQGVESPLEKIQLIYKFVKQKVKWNGYYGYMPESGGKSAFKKGEGNVGDINLLLTAMLKYTGLNANPVVLSTRSNGIPVFPTRTGFNYVISMIEFPEGAILLDATDPHAAPGELPKRARNWKGRIIRENLSSDWVDLYSAVLSSDVSVLSYELGDDMVLRGKAAESYDGLFAKAYRKEMEGLSEQVLLENLEKEKGNIKISEVQQENLDSIGLEVKESYVFELQQGVDVINDKIYIKPFVFKGLDENPFKADERHYPIFFEFPMVTKKTINLLIPENYEVEYLPESSIIQINGGEGEFKFLVKQNGRYLRFEADFILKNIVFLPEQYIALKEFYAQMVEKQSETLVLKKII</sequence>
<dbReference type="InterPro" id="IPR038765">
    <property type="entry name" value="Papain-like_cys_pep_sf"/>
</dbReference>
<keyword evidence="1" id="KW-0732">Signal</keyword>
<feature type="domain" description="Transglutaminase-like" evidence="2">
    <location>
        <begin position="308"/>
        <end position="383"/>
    </location>
</feature>
<feature type="domain" description="DUF3857" evidence="3">
    <location>
        <begin position="67"/>
        <end position="196"/>
    </location>
</feature>
<dbReference type="Pfam" id="PF12969">
    <property type="entry name" value="DUF3857"/>
    <property type="match status" value="1"/>
</dbReference>
<dbReference type="AlphaFoldDB" id="A0A9X3CWH4"/>
<dbReference type="Gene3D" id="2.60.120.1130">
    <property type="match status" value="1"/>
</dbReference>
<dbReference type="EMBL" id="JAPJDA010000010">
    <property type="protein sequence ID" value="MCX2838033.1"/>
    <property type="molecule type" value="Genomic_DNA"/>
</dbReference>
<dbReference type="Gene3D" id="2.60.40.3140">
    <property type="match status" value="1"/>
</dbReference>
<evidence type="ECO:0000313" key="4">
    <source>
        <dbReference type="EMBL" id="MCX2838033.1"/>
    </source>
</evidence>
<reference evidence="4" key="1">
    <citation type="submission" date="2022-11" db="EMBL/GenBank/DDBJ databases">
        <title>Salinimicrobium profundisediminis sp. nov., isolated from deep-sea sediment of the Mariana Trench.</title>
        <authorList>
            <person name="Fu H."/>
        </authorList>
    </citation>
    <scope>NUCLEOTIDE SEQUENCE</scope>
    <source>
        <strain evidence="4">MT39</strain>
    </source>
</reference>